<feature type="region of interest" description="Disordered" evidence="2">
    <location>
        <begin position="546"/>
        <end position="578"/>
    </location>
</feature>
<dbReference type="AlphaFoldDB" id="A0A8J4D7K7"/>
<feature type="region of interest" description="Disordered" evidence="2">
    <location>
        <begin position="27"/>
        <end position="55"/>
    </location>
</feature>
<proteinExistence type="predicted"/>
<feature type="compositionally biased region" description="Polar residues" evidence="2">
    <location>
        <begin position="718"/>
        <end position="745"/>
    </location>
</feature>
<dbReference type="EMBL" id="BNCP01000010">
    <property type="protein sequence ID" value="GIL77504.1"/>
    <property type="molecule type" value="Genomic_DNA"/>
</dbReference>
<dbReference type="Proteomes" id="UP000747110">
    <property type="component" value="Unassembled WGS sequence"/>
</dbReference>
<evidence type="ECO:0000259" key="4">
    <source>
        <dbReference type="PROSITE" id="PS50089"/>
    </source>
</evidence>
<dbReference type="InterPro" id="IPR013083">
    <property type="entry name" value="Znf_RING/FYVE/PHD"/>
</dbReference>
<feature type="compositionally biased region" description="Low complexity" evidence="2">
    <location>
        <begin position="746"/>
        <end position="761"/>
    </location>
</feature>
<keyword evidence="8" id="KW-1185">Reference proteome</keyword>
<feature type="compositionally biased region" description="Basic and acidic residues" evidence="2">
    <location>
        <begin position="668"/>
        <end position="692"/>
    </location>
</feature>
<evidence type="ECO:0000313" key="7">
    <source>
        <dbReference type="Proteomes" id="UP000722791"/>
    </source>
</evidence>
<feature type="compositionally biased region" description="Polar residues" evidence="2">
    <location>
        <begin position="36"/>
        <end position="55"/>
    </location>
</feature>
<evidence type="ECO:0000313" key="5">
    <source>
        <dbReference type="EMBL" id="GIL77504.1"/>
    </source>
</evidence>
<feature type="region of interest" description="Disordered" evidence="2">
    <location>
        <begin position="846"/>
        <end position="869"/>
    </location>
</feature>
<name>A0A8J4D7K7_9CHLO</name>
<sequence length="1081" mass="113535">MDATVRPATSPDSAPLREFTLEHPFVVPGYDIGPSRESTSQLPNGEQPDSVSNSTFPRLASVHLSHNGSRNFNENTDSNGLADRQLIVTEREADRASRSSGSFSGNILHGDTMVEQEMDVLTPSRLRLDSRVVMAHATLQWLTNAVWAVLIWQKLDGRLHCSWWAVFSPTIINHVLHIPMQLLVLLLANYMVYKQIGPPPPPNATSGLVLQYAILHHVRVRSHKVDWAINALESTAMFVVKLQFCDALQRGKLKENETSTPLRLMFTPIWCCWVLSFVLMCFKDRTERMFGSSRDLFFIFLLLVAFKVDGQSTSSWRVVFLVPWMWFAGLMLVAAMVLLLLLFARVWARPRELLLPIGFLLLLLSSAPQFVSYIALVRRLDGDTSTSVTSIMWPNALSWFLMWLSAWVISAALRQKEAIRDALLARGAVWTAQRPVNELTEDEIAWRAKSRMEGKPKPGRLQRVGENLYRRIASFDPALAEQAAQAAVHAMAVSGGNGVVSRTASTTAPMAGGGAVALEAAAGIELPSLVPSAITGTSASAALSDNASSITGGERGTPSGCPSGPGSRPGASSLGLFRNNKVLPAPPVRTVSGQATAAGGGIAAAGNPRGLESTAAMLPTAAEAPVDPGTLGPGGPVVDAATSPMRSSRNSWLAGTAGEGGLPTVVEGSRDLAMESQRLEEDRDVERGERVSRNQNHSSRPLSGAAQPLQTRGEHQSRGQNPGQSLAGNSFSPSPSEINPQSGSRASPTLPTTATSSTASAGNPLHAASMGHRRDRPTRLPSRLPSSATTPAAASTSAAAAGGTTAVAVSSDVQSTLADKAPCGASAAEAAASGLTVTEAATTPVAPPATATTQQEQQPALAEDAAANACSADTLGGKREQDGEATAPERIPVFASLRNTSSVGDGSSPATSFTRRSPAVLPLAEMAPEGPQEGPFEVIDGIGAAAGTGATGPRIPVGREDVAKDCPAASDDHMPQSASSNSGDPGVSGDGGRDGEAATATAESDADSDETGPDPENACVICFDGTATCVLLECGHGGFCRRCAFLQFVRPPNKCPMCRAPIDQVVEIEPVAAVGQVAKVM</sequence>
<evidence type="ECO:0000256" key="1">
    <source>
        <dbReference type="PROSITE-ProRule" id="PRU00175"/>
    </source>
</evidence>
<feature type="compositionally biased region" description="Acidic residues" evidence="2">
    <location>
        <begin position="1004"/>
        <end position="1013"/>
    </location>
</feature>
<dbReference type="OrthoDB" id="1711136at2759"/>
<protein>
    <recommendedName>
        <fullName evidence="4">RING-type domain-containing protein</fullName>
    </recommendedName>
</protein>
<feature type="domain" description="RING-type" evidence="4">
    <location>
        <begin position="1019"/>
        <end position="1059"/>
    </location>
</feature>
<keyword evidence="1" id="KW-0479">Metal-binding</keyword>
<accession>A0A8J4D7K7</accession>
<feature type="transmembrane region" description="Helical" evidence="3">
    <location>
        <begin position="264"/>
        <end position="282"/>
    </location>
</feature>
<dbReference type="InterPro" id="IPR019396">
    <property type="entry name" value="TM_Fragile-X-F-assoc"/>
</dbReference>
<dbReference type="GO" id="GO:0008270">
    <property type="term" value="F:zinc ion binding"/>
    <property type="evidence" value="ECO:0007669"/>
    <property type="project" value="UniProtKB-KW"/>
</dbReference>
<feature type="compositionally biased region" description="Low complexity" evidence="2">
    <location>
        <begin position="556"/>
        <end position="575"/>
    </location>
</feature>
<keyword evidence="3" id="KW-1133">Transmembrane helix</keyword>
<evidence type="ECO:0000256" key="3">
    <source>
        <dbReference type="SAM" id="Phobius"/>
    </source>
</evidence>
<dbReference type="Gene3D" id="3.30.40.10">
    <property type="entry name" value="Zinc/RING finger domain, C3HC4 (zinc finger)"/>
    <property type="match status" value="1"/>
</dbReference>
<feature type="compositionally biased region" description="Polar residues" evidence="2">
    <location>
        <begin position="644"/>
        <end position="653"/>
    </location>
</feature>
<feature type="transmembrane region" description="Helical" evidence="3">
    <location>
        <begin position="353"/>
        <end position="376"/>
    </location>
</feature>
<feature type="transmembrane region" description="Helical" evidence="3">
    <location>
        <begin position="289"/>
        <end position="306"/>
    </location>
</feature>
<dbReference type="EMBL" id="BNCQ01000004">
    <property type="protein sequence ID" value="GIL97209.1"/>
    <property type="molecule type" value="Genomic_DNA"/>
</dbReference>
<dbReference type="Pfam" id="PF13920">
    <property type="entry name" value="zf-C3HC4_3"/>
    <property type="match status" value="1"/>
</dbReference>
<evidence type="ECO:0000313" key="6">
    <source>
        <dbReference type="EMBL" id="GIL97209.1"/>
    </source>
</evidence>
<feature type="compositionally biased region" description="Low complexity" evidence="2">
    <location>
        <begin position="785"/>
        <end position="800"/>
    </location>
</feature>
<dbReference type="PANTHER" id="PTHR13568:SF9">
    <property type="entry name" value="TRANSMEMBRANE PROTEIN 203"/>
    <property type="match status" value="1"/>
</dbReference>
<dbReference type="PANTHER" id="PTHR13568">
    <property type="entry name" value="FAM11A, B PROTEIN"/>
    <property type="match status" value="1"/>
</dbReference>
<keyword evidence="1" id="KW-0863">Zinc-finger</keyword>
<dbReference type="PROSITE" id="PS50089">
    <property type="entry name" value="ZF_RING_2"/>
    <property type="match status" value="1"/>
</dbReference>
<keyword evidence="3" id="KW-0472">Membrane</keyword>
<organism evidence="6 7">
    <name type="scientific">Volvox reticuliferus</name>
    <dbReference type="NCBI Taxonomy" id="1737510"/>
    <lineage>
        <taxon>Eukaryota</taxon>
        <taxon>Viridiplantae</taxon>
        <taxon>Chlorophyta</taxon>
        <taxon>core chlorophytes</taxon>
        <taxon>Chlorophyceae</taxon>
        <taxon>CS clade</taxon>
        <taxon>Chlamydomonadales</taxon>
        <taxon>Volvocaceae</taxon>
        <taxon>Volvox</taxon>
    </lineage>
</organism>
<keyword evidence="3" id="KW-0812">Transmembrane</keyword>
<dbReference type="Proteomes" id="UP000722791">
    <property type="component" value="Unassembled WGS sequence"/>
</dbReference>
<dbReference type="InterPro" id="IPR001841">
    <property type="entry name" value="Znf_RING"/>
</dbReference>
<keyword evidence="1" id="KW-0862">Zinc</keyword>
<reference evidence="6" key="1">
    <citation type="journal article" date="2021" name="Proc. Natl. Acad. Sci. U.S.A.">
        <title>Three genomes in the algal genus Volvox reveal the fate of a haploid sex-determining region after a transition to homothallism.</title>
        <authorList>
            <person name="Yamamoto K."/>
            <person name="Hamaji T."/>
            <person name="Kawai-Toyooka H."/>
            <person name="Matsuzaki R."/>
            <person name="Takahashi F."/>
            <person name="Nishimura Y."/>
            <person name="Kawachi M."/>
            <person name="Noguchi H."/>
            <person name="Minakuchi Y."/>
            <person name="Umen J.G."/>
            <person name="Toyoda A."/>
            <person name="Nozaki H."/>
        </authorList>
    </citation>
    <scope>NUCLEOTIDE SEQUENCE</scope>
    <source>
        <strain evidence="6">NIES-3785</strain>
        <strain evidence="5">NIES-3786</strain>
    </source>
</reference>
<feature type="region of interest" description="Disordered" evidence="2">
    <location>
        <begin position="623"/>
        <end position="800"/>
    </location>
</feature>
<evidence type="ECO:0000256" key="2">
    <source>
        <dbReference type="SAM" id="MobiDB-lite"/>
    </source>
</evidence>
<comment type="caution">
    <text evidence="6">The sequence shown here is derived from an EMBL/GenBank/DDBJ whole genome shotgun (WGS) entry which is preliminary data.</text>
</comment>
<gene>
    <name evidence="5" type="ORF">Vretifemale_6936</name>
    <name evidence="6" type="ORF">Vretimale_2952</name>
</gene>
<feature type="region of interest" description="Disordered" evidence="2">
    <location>
        <begin position="965"/>
        <end position="1013"/>
    </location>
</feature>
<dbReference type="SUPFAM" id="SSF57850">
    <property type="entry name" value="RING/U-box"/>
    <property type="match status" value="1"/>
</dbReference>
<evidence type="ECO:0000313" key="8">
    <source>
        <dbReference type="Proteomes" id="UP000747110"/>
    </source>
</evidence>
<feature type="transmembrane region" description="Helical" evidence="3">
    <location>
        <begin position="318"/>
        <end position="341"/>
    </location>
</feature>
<feature type="compositionally biased region" description="Basic and acidic residues" evidence="2">
    <location>
        <begin position="965"/>
        <end position="974"/>
    </location>
</feature>
<dbReference type="SMART" id="SM00184">
    <property type="entry name" value="RING"/>
    <property type="match status" value="1"/>
</dbReference>